<dbReference type="EMBL" id="UGOW01000001">
    <property type="protein sequence ID" value="STY18722.1"/>
    <property type="molecule type" value="Genomic_DNA"/>
</dbReference>
<gene>
    <name evidence="1" type="ORF">Lqua_2599</name>
    <name evidence="2" type="ORF">NCTC12376_02543</name>
</gene>
<accession>A0A378KVX1</accession>
<keyword evidence="3" id="KW-1185">Reference proteome</keyword>
<reference evidence="1 3" key="1">
    <citation type="submission" date="2015-11" db="EMBL/GenBank/DDBJ databases">
        <title>Genomic analysis of 38 Legionella species identifies large and diverse effector repertoires.</title>
        <authorList>
            <person name="Burstein D."/>
            <person name="Amaro F."/>
            <person name="Zusman T."/>
            <person name="Lifshitz Z."/>
            <person name="Cohen O."/>
            <person name="Gilbert J.A."/>
            <person name="Pupko T."/>
            <person name="Shuman H.A."/>
            <person name="Segal G."/>
        </authorList>
    </citation>
    <scope>NUCLEOTIDE SEQUENCE [LARGE SCALE GENOMIC DNA]</scope>
    <source>
        <strain evidence="1 3">ATCC 49507</strain>
    </source>
</reference>
<dbReference type="Proteomes" id="UP000254230">
    <property type="component" value="Unassembled WGS sequence"/>
</dbReference>
<dbReference type="STRING" id="45072.Lqua_2599"/>
<evidence type="ECO:0000313" key="4">
    <source>
        <dbReference type="Proteomes" id="UP000254230"/>
    </source>
</evidence>
<evidence type="ECO:0000313" key="2">
    <source>
        <dbReference type="EMBL" id="STY18722.1"/>
    </source>
</evidence>
<reference evidence="2 4" key="2">
    <citation type="submission" date="2018-06" db="EMBL/GenBank/DDBJ databases">
        <authorList>
            <consortium name="Pathogen Informatics"/>
            <person name="Doyle S."/>
        </authorList>
    </citation>
    <scope>NUCLEOTIDE SEQUENCE [LARGE SCALE GENOMIC DNA]</scope>
    <source>
        <strain evidence="2 4">NCTC12376</strain>
    </source>
</reference>
<protein>
    <submittedName>
        <fullName evidence="2">LigA, interaptin</fullName>
    </submittedName>
</protein>
<sequence>MKSAIDKLLSRNVTEFVEQLETLSQQDKTLSDDLKFTIKILISFGKEATEDQFELLQELKENLKIHRVLLRDIAGLFDYPPYPDLEEFTKQLHKNSLQLQSYIDSFDKDPKAGRDPKVSKGKVSQLTDEIFEEQFDTSKLSRVVANIQNLRDGSVLSSSKQLHLVQQVIYINAIGRECPLNVKNRSYSNLTTLSRMQLRQLSDLFIERVNDPLLGAQERVKSQLNLIAVMREQYFRCTGVFLNSTQIVSVLLTLNQLQHNRCVELPPDENLKDTKAFLAALQWVFTQDNNKTGVNKDLLVKEFKPTEVKDFFTFLGVPAKDLNESQADDLITEGVFKPEIVGLSKKVDVELAFRVPSHHRVPHPEPVSEHLIHNLDYLQKIHLAVNMAKPGQPIVLIAKNAEHALALNKQLIEYFKSAGNSYEIKAFTGSEPAERRHQWFRDTTAKIPRIAVTVPYLANSDEFKSAHTNGCVAIQSYLHKPGETRKIIEKLSGFGAPSRFYAIHEENGIVSSLHSSLKSNQDKVNLLKAVHENRRNRNQEKAIEQYYVQSVTTIQRVILEQFDHWQELLHLIHPRTEWKQLDSELLLVQQDLIKKLELQWKQILKETDPERVYSNPYVRRSSSKELDTLTLDKALRDYELKVENIWTNTQRKLKEKTTGRLIPDSVNALRTVYLEQVKLSEQLKLNKLATRENIKITQHEQRKANRMVKSALDVNGAMLKYSEGNVRQYRQPFIQYQISLLAKDIINNINQSSLSSNIKKALIDRTNNAENLLSLELILIDYEGRWLSAEHNSEKYRMQPVINELVRVHQQSGVELNPELQTIKDIYLDNVVNDVVQKLEDSLSWAKKENRGFWYLLERSAATRAADDLLLAIEGIKLSTDPLLQKSALKNLFKKLSQHQAQLDGLWLFSFGHKNIRDTINQTLNTLNELTVIGSGKDELDLGFINECKEEAHSEVVKHKFRTILKQLEDRNSPWLKENKDWQEVTQKLKVIQGENPSLFALDEMHHLVSLKCNEFSQSKSKIVDPLIHLRGTLRSLWNDVSQKHHDLLDESQHFAIKEEQIKKDLDGVAGFKTNQVELIVGSNGSTEYYDLIIRGSGTLPLLDNFTRYNSQIKAMINDQAQLKKQLELPLSKHSAFKQLRDEQLKLIQEGKGEQVNVALFPQTYQSNIGAILELQSYVSGAMPENITDFPEDIQNHFFDRELVNSMDFSKFLDRTVVDPTEIQRVLEHLSTIKDSHLRSDLIGLYKKIHPDNVEPPKSRWSPKTWISGIASFIVNPFKLGETEHDLAYQLSEFTRRSNNLLSQFLSMDIQKRMTTLTTGLESQIDEEAKKIDALHEKIQFISECIADEKNKGGVFIRRFTSISQLYDFESNLRQYKAENPKLNVEDEVKAAGEDFESDVFLELDDDELNPEHQQSALKL</sequence>
<evidence type="ECO:0000313" key="3">
    <source>
        <dbReference type="Proteomes" id="UP000054639"/>
    </source>
</evidence>
<dbReference type="OrthoDB" id="5652367at2"/>
<name>A0A378KVX1_9GAMM</name>
<dbReference type="EMBL" id="LNYR01000034">
    <property type="protein sequence ID" value="KTD46496.1"/>
    <property type="molecule type" value="Genomic_DNA"/>
</dbReference>
<dbReference type="Proteomes" id="UP000054639">
    <property type="component" value="Unassembled WGS sequence"/>
</dbReference>
<organism evidence="2 4">
    <name type="scientific">Legionella quateirensis</name>
    <dbReference type="NCBI Taxonomy" id="45072"/>
    <lineage>
        <taxon>Bacteria</taxon>
        <taxon>Pseudomonadati</taxon>
        <taxon>Pseudomonadota</taxon>
        <taxon>Gammaproteobacteria</taxon>
        <taxon>Legionellales</taxon>
        <taxon>Legionellaceae</taxon>
        <taxon>Legionella</taxon>
    </lineage>
</organism>
<dbReference type="RefSeq" id="WP_058474727.1">
    <property type="nucleotide sequence ID" value="NZ_CAAAIL010000001.1"/>
</dbReference>
<evidence type="ECO:0000313" key="1">
    <source>
        <dbReference type="EMBL" id="KTD46496.1"/>
    </source>
</evidence>
<proteinExistence type="predicted"/>